<dbReference type="InterPro" id="IPR002912">
    <property type="entry name" value="ACT_dom"/>
</dbReference>
<dbReference type="Pfam" id="PF01842">
    <property type="entry name" value="ACT"/>
    <property type="match status" value="1"/>
</dbReference>
<dbReference type="PANTHER" id="PTHR21022:SF19">
    <property type="entry name" value="PREPHENATE DEHYDRATASE-RELATED"/>
    <property type="match status" value="1"/>
</dbReference>
<evidence type="ECO:0000256" key="5">
    <source>
        <dbReference type="ARBA" id="ARBA00023222"/>
    </source>
</evidence>
<comment type="catalytic activity">
    <reaction evidence="7">
        <text>prephenate + H(+) = 3-phenylpyruvate + CO2 + H2O</text>
        <dbReference type="Rhea" id="RHEA:21648"/>
        <dbReference type="ChEBI" id="CHEBI:15377"/>
        <dbReference type="ChEBI" id="CHEBI:15378"/>
        <dbReference type="ChEBI" id="CHEBI:16526"/>
        <dbReference type="ChEBI" id="CHEBI:18005"/>
        <dbReference type="ChEBI" id="CHEBI:29934"/>
        <dbReference type="EC" id="4.2.1.51"/>
    </reaction>
</comment>
<evidence type="ECO:0000256" key="1">
    <source>
        <dbReference type="ARBA" id="ARBA00004741"/>
    </source>
</evidence>
<evidence type="ECO:0000256" key="7">
    <source>
        <dbReference type="ARBA" id="ARBA00047848"/>
    </source>
</evidence>
<dbReference type="PANTHER" id="PTHR21022">
    <property type="entry name" value="PREPHENATE DEHYDRATASE P PROTEIN"/>
    <property type="match status" value="1"/>
</dbReference>
<dbReference type="Gene3D" id="3.30.70.260">
    <property type="match status" value="1"/>
</dbReference>
<keyword evidence="3" id="KW-0028">Amino-acid biosynthesis</keyword>
<dbReference type="FunFam" id="3.30.70.260:FF:000012">
    <property type="entry name" value="Prephenate dehydratase"/>
    <property type="match status" value="1"/>
</dbReference>
<dbReference type="PROSITE" id="PS51671">
    <property type="entry name" value="ACT"/>
    <property type="match status" value="1"/>
</dbReference>
<evidence type="ECO:0000256" key="4">
    <source>
        <dbReference type="ARBA" id="ARBA00023141"/>
    </source>
</evidence>
<name>A0A9P6Y359_9FUNG</name>
<accession>A0A9P6Y359</accession>
<evidence type="ECO:0000256" key="3">
    <source>
        <dbReference type="ARBA" id="ARBA00022605"/>
    </source>
</evidence>
<dbReference type="CDD" id="cd04905">
    <property type="entry name" value="ACT_CM-PDT"/>
    <property type="match status" value="1"/>
</dbReference>
<dbReference type="EMBL" id="JAANIU010007279">
    <property type="protein sequence ID" value="KAG1538341.1"/>
    <property type="molecule type" value="Genomic_DNA"/>
</dbReference>
<evidence type="ECO:0000256" key="6">
    <source>
        <dbReference type="ARBA" id="ARBA00023239"/>
    </source>
</evidence>
<keyword evidence="4" id="KW-0057">Aromatic amino acid biosynthesis</keyword>
<keyword evidence="10" id="KW-1185">Reference proteome</keyword>
<dbReference type="Proteomes" id="UP000740926">
    <property type="component" value="Unassembled WGS sequence"/>
</dbReference>
<dbReference type="InterPro" id="IPR045865">
    <property type="entry name" value="ACT-like_dom_sf"/>
</dbReference>
<protein>
    <recommendedName>
        <fullName evidence="2">prephenate dehydratase</fullName>
        <ecNumber evidence="2">4.2.1.51</ecNumber>
    </recommendedName>
</protein>
<dbReference type="SUPFAM" id="SSF55021">
    <property type="entry name" value="ACT-like"/>
    <property type="match status" value="1"/>
</dbReference>
<keyword evidence="5" id="KW-0584">Phenylalanine biosynthesis</keyword>
<feature type="domain" description="ACT" evidence="8">
    <location>
        <begin position="34"/>
        <end position="111"/>
    </location>
</feature>
<dbReference type="GO" id="GO:0009094">
    <property type="term" value="P:L-phenylalanine biosynthetic process"/>
    <property type="evidence" value="ECO:0007669"/>
    <property type="project" value="UniProtKB-KW"/>
</dbReference>
<evidence type="ECO:0000256" key="2">
    <source>
        <dbReference type="ARBA" id="ARBA00013147"/>
    </source>
</evidence>
<evidence type="ECO:0000313" key="9">
    <source>
        <dbReference type="EMBL" id="KAG1538341.1"/>
    </source>
</evidence>
<dbReference type="GO" id="GO:0004664">
    <property type="term" value="F:prephenate dehydratase activity"/>
    <property type="evidence" value="ECO:0007669"/>
    <property type="project" value="UniProtKB-EC"/>
</dbReference>
<evidence type="ECO:0000313" key="10">
    <source>
        <dbReference type="Proteomes" id="UP000740926"/>
    </source>
</evidence>
<gene>
    <name evidence="9" type="ORF">G6F50_014686</name>
</gene>
<sequence length="115" mass="12644">MQRPSPIQNDADNTTRFLVVGRNIFPTSGHDRTSVLVFIHDKPGALFDVLSPFARHGISMNRIESRPSHHGKWEYGFFIDLAGHIDDAPMQAALAELEAHSAQIKVLGAYPGAVP</sequence>
<dbReference type="AlphaFoldDB" id="A0A9P6Y359"/>
<organism evidence="9 10">
    <name type="scientific">Rhizopus delemar</name>
    <dbReference type="NCBI Taxonomy" id="936053"/>
    <lineage>
        <taxon>Eukaryota</taxon>
        <taxon>Fungi</taxon>
        <taxon>Fungi incertae sedis</taxon>
        <taxon>Mucoromycota</taxon>
        <taxon>Mucoromycotina</taxon>
        <taxon>Mucoromycetes</taxon>
        <taxon>Mucorales</taxon>
        <taxon>Mucorineae</taxon>
        <taxon>Rhizopodaceae</taxon>
        <taxon>Rhizopus</taxon>
    </lineage>
</organism>
<keyword evidence="6" id="KW-0456">Lyase</keyword>
<dbReference type="EC" id="4.2.1.51" evidence="2"/>
<proteinExistence type="predicted"/>
<reference evidence="9 10" key="1">
    <citation type="journal article" date="2020" name="Microb. Genom.">
        <title>Genetic diversity of clinical and environmental Mucorales isolates obtained from an investigation of mucormycosis cases among solid organ transplant recipients.</title>
        <authorList>
            <person name="Nguyen M.H."/>
            <person name="Kaul D."/>
            <person name="Muto C."/>
            <person name="Cheng S.J."/>
            <person name="Richter R.A."/>
            <person name="Bruno V.M."/>
            <person name="Liu G."/>
            <person name="Beyhan S."/>
            <person name="Sundermann A.J."/>
            <person name="Mounaud S."/>
            <person name="Pasculle A.W."/>
            <person name="Nierman W.C."/>
            <person name="Driscoll E."/>
            <person name="Cumbie R."/>
            <person name="Clancy C.J."/>
            <person name="Dupont C.L."/>
        </authorList>
    </citation>
    <scope>NUCLEOTIDE SEQUENCE [LARGE SCALE GENOMIC DNA]</scope>
    <source>
        <strain evidence="9 10">GL24</strain>
    </source>
</reference>
<comment type="caution">
    <text evidence="9">The sequence shown here is derived from an EMBL/GenBank/DDBJ whole genome shotgun (WGS) entry which is preliminary data.</text>
</comment>
<evidence type="ECO:0000259" key="8">
    <source>
        <dbReference type="PROSITE" id="PS51671"/>
    </source>
</evidence>
<dbReference type="GO" id="GO:0005737">
    <property type="term" value="C:cytoplasm"/>
    <property type="evidence" value="ECO:0007669"/>
    <property type="project" value="TreeGrafter"/>
</dbReference>
<comment type="pathway">
    <text evidence="1">Amino-acid biosynthesis; L-phenylalanine biosynthesis; phenylpyruvate from prephenate: step 1/1.</text>
</comment>